<feature type="chain" id="PRO_5034576312" description="glutathione gamma-glutamylcysteinyltransferase" evidence="7">
    <location>
        <begin position="23"/>
        <end position="689"/>
    </location>
</feature>
<dbReference type="InterPro" id="IPR038156">
    <property type="entry name" value="PCS_N_sf"/>
</dbReference>
<evidence type="ECO:0000313" key="10">
    <source>
        <dbReference type="Proteomes" id="UP000654370"/>
    </source>
</evidence>
<accession>A0A8H7PHG1</accession>
<evidence type="ECO:0000256" key="1">
    <source>
        <dbReference type="ARBA" id="ARBA00006247"/>
    </source>
</evidence>
<comment type="similarity">
    <text evidence="1">Belongs to the peptidase M20A family.</text>
</comment>
<dbReference type="PANTHER" id="PTHR33447">
    <property type="entry name" value="GLUTATHIONE GAMMA-GLUTAMYLCYSTEINYLTRANSFERASE"/>
    <property type="match status" value="1"/>
</dbReference>
<reference evidence="9" key="1">
    <citation type="submission" date="2020-12" db="EMBL/GenBank/DDBJ databases">
        <title>Metabolic potential, ecology and presence of endohyphal bacteria is reflected in genomic diversity of Mucoromycotina.</title>
        <authorList>
            <person name="Muszewska A."/>
            <person name="Okrasinska A."/>
            <person name="Steczkiewicz K."/>
            <person name="Drgas O."/>
            <person name="Orlowska M."/>
            <person name="Perlinska-Lenart U."/>
            <person name="Aleksandrzak-Piekarczyk T."/>
            <person name="Szatraj K."/>
            <person name="Zielenkiewicz U."/>
            <person name="Pilsyk S."/>
            <person name="Malc E."/>
            <person name="Mieczkowski P."/>
            <person name="Kruszewska J.S."/>
            <person name="Biernat P."/>
            <person name="Pawlowska J."/>
        </authorList>
    </citation>
    <scope>NUCLEOTIDE SEQUENCE</scope>
    <source>
        <strain evidence="9">WA0000067209</strain>
    </source>
</reference>
<keyword evidence="3" id="KW-0104">Cadmium</keyword>
<dbReference type="SUPFAM" id="SSF55031">
    <property type="entry name" value="Bacterial exopeptidase dimerisation domain"/>
    <property type="match status" value="1"/>
</dbReference>
<evidence type="ECO:0000256" key="2">
    <source>
        <dbReference type="ARBA" id="ARBA00012468"/>
    </source>
</evidence>
<dbReference type="Gene3D" id="3.40.630.10">
    <property type="entry name" value="Zn peptidases"/>
    <property type="match status" value="1"/>
</dbReference>
<protein>
    <recommendedName>
        <fullName evidence="2">glutathione gamma-glutamylcysteinyltransferase</fullName>
        <ecNumber evidence="2">2.3.2.15</ecNumber>
    </recommendedName>
</protein>
<dbReference type="Pfam" id="PF01546">
    <property type="entry name" value="Peptidase_M20"/>
    <property type="match status" value="1"/>
</dbReference>
<evidence type="ECO:0000256" key="6">
    <source>
        <dbReference type="ARBA" id="ARBA00022801"/>
    </source>
</evidence>
<dbReference type="InterPro" id="IPR007719">
    <property type="entry name" value="PCS_N"/>
</dbReference>
<dbReference type="GO" id="GO:0010038">
    <property type="term" value="P:response to metal ion"/>
    <property type="evidence" value="ECO:0007669"/>
    <property type="project" value="InterPro"/>
</dbReference>
<dbReference type="InterPro" id="IPR002933">
    <property type="entry name" value="Peptidase_M20"/>
</dbReference>
<comment type="caution">
    <text evidence="9">The sequence shown here is derived from an EMBL/GenBank/DDBJ whole genome shotgun (WGS) entry which is preliminary data.</text>
</comment>
<dbReference type="PROSITE" id="PS51443">
    <property type="entry name" value="PCS"/>
    <property type="match status" value="1"/>
</dbReference>
<name>A0A8H7PHG1_MORIS</name>
<dbReference type="InterPro" id="IPR040409">
    <property type="entry name" value="PCS-like"/>
</dbReference>
<feature type="signal peptide" evidence="7">
    <location>
        <begin position="1"/>
        <end position="22"/>
    </location>
</feature>
<proteinExistence type="inferred from homology"/>
<dbReference type="SUPFAM" id="SSF53187">
    <property type="entry name" value="Zn-dependent exopeptidases"/>
    <property type="match status" value="1"/>
</dbReference>
<dbReference type="Gene3D" id="3.30.70.360">
    <property type="match status" value="1"/>
</dbReference>
<dbReference type="GO" id="GO:0016756">
    <property type="term" value="F:glutathione gamma-glutamylcysteinyltransferase activity"/>
    <property type="evidence" value="ECO:0007669"/>
    <property type="project" value="UniProtKB-EC"/>
</dbReference>
<organism evidence="9 10">
    <name type="scientific">Mortierella isabellina</name>
    <name type="common">Filamentous fungus</name>
    <name type="synonym">Umbelopsis isabellina</name>
    <dbReference type="NCBI Taxonomy" id="91625"/>
    <lineage>
        <taxon>Eukaryota</taxon>
        <taxon>Fungi</taxon>
        <taxon>Fungi incertae sedis</taxon>
        <taxon>Mucoromycota</taxon>
        <taxon>Mucoromycotina</taxon>
        <taxon>Umbelopsidomycetes</taxon>
        <taxon>Umbelopsidales</taxon>
        <taxon>Umbelopsidaceae</taxon>
        <taxon>Umbelopsis</taxon>
    </lineage>
</organism>
<evidence type="ECO:0000256" key="7">
    <source>
        <dbReference type="SAM" id="SignalP"/>
    </source>
</evidence>
<evidence type="ECO:0000256" key="4">
    <source>
        <dbReference type="ARBA" id="ARBA00022679"/>
    </source>
</evidence>
<dbReference type="InterPro" id="IPR036264">
    <property type="entry name" value="Bact_exopeptidase_dim_dom"/>
</dbReference>
<dbReference type="Proteomes" id="UP000654370">
    <property type="component" value="Unassembled WGS sequence"/>
</dbReference>
<evidence type="ECO:0000256" key="3">
    <source>
        <dbReference type="ARBA" id="ARBA00022539"/>
    </source>
</evidence>
<keyword evidence="10" id="KW-1185">Reference proteome</keyword>
<sequence length="689" mass="76316">MLWYAAAICQALTLTCLIPVDGFPVVQRDAAANISLQNPELFEFHRNIMAIDSTSGHETSATDYIANHLRSLNYTVELQPVHNPALNSSIRRENIYAYLGTNRTTRLLINSHVDTVPPYYPPSEDNENVYGRGANDAKGQIAVQLFAIEQLRKANKLQEGDLAILWDVGEEEYADGIRAANSLNITPIWSITGEPTESYQATGHKGGFSFYLNSTGQTAHSSVPQLGRNAIVQLIAAYNEVVTQKFSAESFWVNTTISLDKIQGGLVPNQVPDNAIGTINVRNAANATQVWEELKEAFGKIPYMSLILNATMSNPIKFDVIKDWRKQKVMPYGTDLASWTGKNYRFLIGAGSITTAHTDHEFVSKQEMLDAVGYYTDFISGLLNGTFKVDHAGTFPAVVSLNETSCTFKPFLLSFTMSFLATAQPLKSAFKHVRYFAMQTSNASSVRTARGLPYRPSIAPRLIRRLPQTIPFACAEGKEYFKEAMDHGNAEGFFGLMGNFSSNALPQHGGQTSLSMVLNSLEIDPKRKWKGAWRWYSTDLLEVCSSPNQISQRGINFDEFACLAKNHCLVTKHQPSSTRYSQFLDHLGQTTAQTDSHMVVSFSRKAFGQATESAETGFAPVGGYNPAQNKVLLMDSSRSQYPCIWVDAELVYHAMAEIDPFIGADRGYFLLTSGDQLETSCTCPKKSHH</sequence>
<gene>
    <name evidence="9" type="ORF">INT43_004700</name>
</gene>
<evidence type="ECO:0000256" key="5">
    <source>
        <dbReference type="ARBA" id="ARBA00022723"/>
    </source>
</evidence>
<dbReference type="PROSITE" id="PS00758">
    <property type="entry name" value="ARGE_DAPE_CPG2_1"/>
    <property type="match status" value="1"/>
</dbReference>
<dbReference type="InterPro" id="IPR011650">
    <property type="entry name" value="Peptidase_M20_dimer"/>
</dbReference>
<feature type="domain" description="Peptidase C83" evidence="8">
    <location>
        <begin position="453"/>
        <end position="676"/>
    </location>
</feature>
<dbReference type="GO" id="GO:0046938">
    <property type="term" value="P:phytochelatin biosynthetic process"/>
    <property type="evidence" value="ECO:0007669"/>
    <property type="project" value="InterPro"/>
</dbReference>
<dbReference type="GO" id="GO:0046872">
    <property type="term" value="F:metal ion binding"/>
    <property type="evidence" value="ECO:0007669"/>
    <property type="project" value="UniProtKB-KW"/>
</dbReference>
<keyword evidence="7" id="KW-0732">Signal</keyword>
<dbReference type="Pfam" id="PF05023">
    <property type="entry name" value="Phytochelatin"/>
    <property type="match status" value="1"/>
</dbReference>
<dbReference type="OrthoDB" id="3064516at2759"/>
<keyword evidence="4" id="KW-0808">Transferase</keyword>
<dbReference type="InterPro" id="IPR001261">
    <property type="entry name" value="ArgE/DapE_CS"/>
</dbReference>
<keyword evidence="5" id="KW-0479">Metal-binding</keyword>
<dbReference type="AlphaFoldDB" id="A0A8H7PHG1"/>
<dbReference type="InterPro" id="IPR038765">
    <property type="entry name" value="Papain-like_cys_pep_sf"/>
</dbReference>
<dbReference type="Pfam" id="PF07687">
    <property type="entry name" value="M20_dimer"/>
    <property type="match status" value="1"/>
</dbReference>
<dbReference type="EMBL" id="JAEPQZ010000015">
    <property type="protein sequence ID" value="KAG2173326.1"/>
    <property type="molecule type" value="Genomic_DNA"/>
</dbReference>
<dbReference type="SUPFAM" id="SSF54001">
    <property type="entry name" value="Cysteine proteinases"/>
    <property type="match status" value="1"/>
</dbReference>
<dbReference type="Gene3D" id="3.90.70.30">
    <property type="entry name" value="Phytochelatin synthase, N-terminal domain"/>
    <property type="match status" value="1"/>
</dbReference>
<dbReference type="EC" id="2.3.2.15" evidence="2"/>
<dbReference type="GO" id="GO:0016787">
    <property type="term" value="F:hydrolase activity"/>
    <property type="evidence" value="ECO:0007669"/>
    <property type="project" value="UniProtKB-KW"/>
</dbReference>
<evidence type="ECO:0000259" key="8">
    <source>
        <dbReference type="PROSITE" id="PS51443"/>
    </source>
</evidence>
<evidence type="ECO:0000313" key="9">
    <source>
        <dbReference type="EMBL" id="KAG2173326.1"/>
    </source>
</evidence>
<keyword evidence="6" id="KW-0378">Hydrolase</keyword>